<feature type="signal peptide" evidence="1">
    <location>
        <begin position="1"/>
        <end position="32"/>
    </location>
</feature>
<dbReference type="AlphaFoldDB" id="M4V876"/>
<accession>M4V876</accession>
<organism evidence="2 3">
    <name type="scientific">Pseudobdellovibrio exovorus JSS</name>
    <dbReference type="NCBI Taxonomy" id="1184267"/>
    <lineage>
        <taxon>Bacteria</taxon>
        <taxon>Pseudomonadati</taxon>
        <taxon>Bdellovibrionota</taxon>
        <taxon>Bdellovibrionia</taxon>
        <taxon>Bdellovibrionales</taxon>
        <taxon>Pseudobdellovibrionaceae</taxon>
        <taxon>Pseudobdellovibrio</taxon>
    </lineage>
</organism>
<dbReference type="HOGENOM" id="CLU_623573_0_0_7"/>
<evidence type="ECO:0008006" key="4">
    <source>
        <dbReference type="Google" id="ProtNLM"/>
    </source>
</evidence>
<reference evidence="2 3" key="1">
    <citation type="journal article" date="2013" name="ISME J.">
        <title>By their genes ye shall know them: genomic signatures of predatory bacteria.</title>
        <authorList>
            <person name="Pasternak Z."/>
            <person name="Pietrokovski S."/>
            <person name="Rotem O."/>
            <person name="Gophna U."/>
            <person name="Lurie-Weinberger M.N."/>
            <person name="Jurkevitch E."/>
        </authorList>
    </citation>
    <scope>NUCLEOTIDE SEQUENCE [LARGE SCALE GENOMIC DNA]</scope>
    <source>
        <strain evidence="2 3">JSS</strain>
    </source>
</reference>
<dbReference type="OrthoDB" id="106205at2"/>
<evidence type="ECO:0000313" key="3">
    <source>
        <dbReference type="Proteomes" id="UP000012040"/>
    </source>
</evidence>
<proteinExistence type="predicted"/>
<dbReference type="KEGG" id="bex:A11Q_430"/>
<protein>
    <recommendedName>
        <fullName evidence="4">Lipoprotein</fullName>
    </recommendedName>
</protein>
<dbReference type="PATRIC" id="fig|1184267.3.peg.435"/>
<evidence type="ECO:0000256" key="1">
    <source>
        <dbReference type="SAM" id="SignalP"/>
    </source>
</evidence>
<dbReference type="Proteomes" id="UP000012040">
    <property type="component" value="Chromosome"/>
</dbReference>
<keyword evidence="3" id="KW-1185">Reference proteome</keyword>
<keyword evidence="1" id="KW-0732">Signal</keyword>
<sequence>MKKDTCLKTSFAKKLILSVFLTQAVGVASAWAACQIPTGNESSSAREQNRLNCLAESRFLNELPALDSADFQRQIVSPRLKGKLDLQNGQDVYCRFHYQSQNGNSTKFRCARTNEQNQLYDSKGELVPEAVNLIDENDDVYLADRQKKKIENRKAQIFKVRYSDGNSRNVENYVSVAASRILWAMGVPAHNNIMTNRVMCFGCEKSPFRKQQAPLADRRGNYVLQAFPDASIEFKYEGKRMYAPTQNPWSWSEVNTLLDRGIWDHNKRLESEVFALANHFLGFTSDAGFQNALVCTERDSTNNSICLKSLAFVHDIGASFGNRAQKRTIFNHTRPRGDIEAYEESRIFKNNTCEFTYSSSDGKLPRNISRQAQDMFLARAQNLNAATLKQIISASRIARIKFRGNAQELEQRENRWVQALLNKVNEVRQASCP</sequence>
<feature type="chain" id="PRO_5004060455" description="Lipoprotein" evidence="1">
    <location>
        <begin position="33"/>
        <end position="433"/>
    </location>
</feature>
<evidence type="ECO:0000313" key="2">
    <source>
        <dbReference type="EMBL" id="AGH94650.1"/>
    </source>
</evidence>
<dbReference type="STRING" id="1184267.A11Q_430"/>
<gene>
    <name evidence="2" type="ORF">A11Q_430</name>
</gene>
<dbReference type="EMBL" id="CP003537">
    <property type="protein sequence ID" value="AGH94650.1"/>
    <property type="molecule type" value="Genomic_DNA"/>
</dbReference>
<name>M4V876_9BACT</name>
<dbReference type="PROSITE" id="PS51257">
    <property type="entry name" value="PROKAR_LIPOPROTEIN"/>
    <property type="match status" value="1"/>
</dbReference>
<dbReference type="RefSeq" id="WP_015469140.1">
    <property type="nucleotide sequence ID" value="NC_020813.1"/>
</dbReference>